<dbReference type="InterPro" id="IPR004045">
    <property type="entry name" value="Glutathione_S-Trfase_N"/>
</dbReference>
<dbReference type="InterPro" id="IPR004046">
    <property type="entry name" value="GST_C"/>
</dbReference>
<dbReference type="InterPro" id="IPR040079">
    <property type="entry name" value="Glutathione_S-Trfase"/>
</dbReference>
<evidence type="ECO:0000259" key="1">
    <source>
        <dbReference type="PROSITE" id="PS50404"/>
    </source>
</evidence>
<evidence type="ECO:0000259" key="2">
    <source>
        <dbReference type="PROSITE" id="PS50405"/>
    </source>
</evidence>
<dbReference type="GO" id="GO:0004364">
    <property type="term" value="F:glutathione transferase activity"/>
    <property type="evidence" value="ECO:0007669"/>
    <property type="project" value="TreeGrafter"/>
</dbReference>
<dbReference type="Proteomes" id="UP000077266">
    <property type="component" value="Unassembled WGS sequence"/>
</dbReference>
<evidence type="ECO:0008006" key="5">
    <source>
        <dbReference type="Google" id="ProtNLM"/>
    </source>
</evidence>
<dbReference type="AlphaFoldDB" id="A0A165ZRM5"/>
<name>A0A165ZRM5_EXIGL</name>
<dbReference type="SUPFAM" id="SSF47616">
    <property type="entry name" value="GST C-terminal domain-like"/>
    <property type="match status" value="1"/>
</dbReference>
<dbReference type="EMBL" id="KV426194">
    <property type="protein sequence ID" value="KZV85249.1"/>
    <property type="molecule type" value="Genomic_DNA"/>
</dbReference>
<dbReference type="OrthoDB" id="3233083at2759"/>
<dbReference type="InterPro" id="IPR010987">
    <property type="entry name" value="Glutathione-S-Trfase_C-like"/>
</dbReference>
<dbReference type="CDD" id="cd03039">
    <property type="entry name" value="GST_N_Sigma_like"/>
    <property type="match status" value="1"/>
</dbReference>
<dbReference type="GO" id="GO:0006749">
    <property type="term" value="P:glutathione metabolic process"/>
    <property type="evidence" value="ECO:0007669"/>
    <property type="project" value="TreeGrafter"/>
</dbReference>
<dbReference type="Gene3D" id="1.20.1050.10">
    <property type="match status" value="1"/>
</dbReference>
<dbReference type="CDD" id="cd03192">
    <property type="entry name" value="GST_C_Sigma_like"/>
    <property type="match status" value="1"/>
</dbReference>
<proteinExistence type="predicted"/>
<evidence type="ECO:0000313" key="4">
    <source>
        <dbReference type="Proteomes" id="UP000077266"/>
    </source>
</evidence>
<dbReference type="InterPro" id="IPR036282">
    <property type="entry name" value="Glutathione-S-Trfase_C_sf"/>
</dbReference>
<protein>
    <recommendedName>
        <fullName evidence="5">Glutathione S-transferase</fullName>
    </recommendedName>
</protein>
<dbReference type="InterPro" id="IPR050213">
    <property type="entry name" value="GST_superfamily"/>
</dbReference>
<dbReference type="PANTHER" id="PTHR11571:SF150">
    <property type="entry name" value="GLUTATHIONE S-TRANSFERASE"/>
    <property type="match status" value="1"/>
</dbReference>
<gene>
    <name evidence="3" type="ORF">EXIGLDRAFT_841610</name>
</gene>
<dbReference type="InterPro" id="IPR036249">
    <property type="entry name" value="Thioredoxin-like_sf"/>
</dbReference>
<dbReference type="PROSITE" id="PS50405">
    <property type="entry name" value="GST_CTER"/>
    <property type="match status" value="1"/>
</dbReference>
<organism evidence="3 4">
    <name type="scientific">Exidia glandulosa HHB12029</name>
    <dbReference type="NCBI Taxonomy" id="1314781"/>
    <lineage>
        <taxon>Eukaryota</taxon>
        <taxon>Fungi</taxon>
        <taxon>Dikarya</taxon>
        <taxon>Basidiomycota</taxon>
        <taxon>Agaricomycotina</taxon>
        <taxon>Agaricomycetes</taxon>
        <taxon>Auriculariales</taxon>
        <taxon>Exidiaceae</taxon>
        <taxon>Exidia</taxon>
    </lineage>
</organism>
<dbReference type="PROSITE" id="PS50404">
    <property type="entry name" value="GST_NTER"/>
    <property type="match status" value="1"/>
</dbReference>
<keyword evidence="4" id="KW-1185">Reference proteome</keyword>
<feature type="domain" description="GST C-terminal" evidence="2">
    <location>
        <begin position="87"/>
        <end position="223"/>
    </location>
</feature>
<dbReference type="Pfam" id="PF02798">
    <property type="entry name" value="GST_N"/>
    <property type="match status" value="1"/>
</dbReference>
<sequence length="225" mass="25019">MTTYELHYFNAAGRGDMSRLLLDFAGASYKNVLVQNADWGTKKDTTPFGKVPVLVIKEADGSTKELAESAAIEAYLAEVLGLVPGSSPFERAEALSVVSAFLDLEDKLRTASTGTTSEERKTAHEKALAETIPMYLKYQERFVRGSYYFGDKVTYADLKLYQIALKLEEMYGDSSPLKTKAADFPKLTKIVETLAAGKAGDYTKNHRIIGVLKWFKDEWKWGFAA</sequence>
<dbReference type="Pfam" id="PF14497">
    <property type="entry name" value="GST_C_3"/>
    <property type="match status" value="1"/>
</dbReference>
<reference evidence="3 4" key="1">
    <citation type="journal article" date="2016" name="Mol. Biol. Evol.">
        <title>Comparative Genomics of Early-Diverging Mushroom-Forming Fungi Provides Insights into the Origins of Lignocellulose Decay Capabilities.</title>
        <authorList>
            <person name="Nagy L.G."/>
            <person name="Riley R."/>
            <person name="Tritt A."/>
            <person name="Adam C."/>
            <person name="Daum C."/>
            <person name="Floudas D."/>
            <person name="Sun H."/>
            <person name="Yadav J.S."/>
            <person name="Pangilinan J."/>
            <person name="Larsson K.H."/>
            <person name="Matsuura K."/>
            <person name="Barry K."/>
            <person name="Labutti K."/>
            <person name="Kuo R."/>
            <person name="Ohm R.A."/>
            <person name="Bhattacharya S.S."/>
            <person name="Shirouzu T."/>
            <person name="Yoshinaga Y."/>
            <person name="Martin F.M."/>
            <person name="Grigoriev I.V."/>
            <person name="Hibbett D.S."/>
        </authorList>
    </citation>
    <scope>NUCLEOTIDE SEQUENCE [LARGE SCALE GENOMIC DNA]</scope>
    <source>
        <strain evidence="3 4">HHB12029</strain>
    </source>
</reference>
<evidence type="ECO:0000313" key="3">
    <source>
        <dbReference type="EMBL" id="KZV85249.1"/>
    </source>
</evidence>
<dbReference type="InParanoid" id="A0A165ZRM5"/>
<dbReference type="PANTHER" id="PTHR11571">
    <property type="entry name" value="GLUTATHIONE S-TRANSFERASE"/>
    <property type="match status" value="1"/>
</dbReference>
<feature type="domain" description="GST N-terminal" evidence="1">
    <location>
        <begin position="2"/>
        <end position="84"/>
    </location>
</feature>
<dbReference type="STRING" id="1314781.A0A165ZRM5"/>
<dbReference type="Gene3D" id="3.40.30.10">
    <property type="entry name" value="Glutaredoxin"/>
    <property type="match status" value="1"/>
</dbReference>
<accession>A0A165ZRM5</accession>
<dbReference type="SFLD" id="SFLDS00019">
    <property type="entry name" value="Glutathione_Transferase_(cytos"/>
    <property type="match status" value="1"/>
</dbReference>
<dbReference type="SUPFAM" id="SSF52833">
    <property type="entry name" value="Thioredoxin-like"/>
    <property type="match status" value="1"/>
</dbReference>